<evidence type="ECO:0000313" key="1">
    <source>
        <dbReference type="EMBL" id="KAF9460240.1"/>
    </source>
</evidence>
<dbReference type="Proteomes" id="UP000807353">
    <property type="component" value="Unassembled WGS sequence"/>
</dbReference>
<proteinExistence type="predicted"/>
<protein>
    <submittedName>
        <fullName evidence="1">Uncharacterized protein</fullName>
    </submittedName>
</protein>
<dbReference type="AlphaFoldDB" id="A0A9P6CFH5"/>
<accession>A0A9P6CFH5</accession>
<comment type="caution">
    <text evidence="1">The sequence shown here is derived from an EMBL/GenBank/DDBJ whole genome shotgun (WGS) entry which is preliminary data.</text>
</comment>
<dbReference type="EMBL" id="MU150302">
    <property type="protein sequence ID" value="KAF9460240.1"/>
    <property type="molecule type" value="Genomic_DNA"/>
</dbReference>
<reference evidence="1" key="1">
    <citation type="submission" date="2020-11" db="EMBL/GenBank/DDBJ databases">
        <authorList>
            <consortium name="DOE Joint Genome Institute"/>
            <person name="Ahrendt S."/>
            <person name="Riley R."/>
            <person name="Andreopoulos W."/>
            <person name="Labutti K."/>
            <person name="Pangilinan J."/>
            <person name="Ruiz-Duenas F.J."/>
            <person name="Barrasa J.M."/>
            <person name="Sanchez-Garcia M."/>
            <person name="Camarero S."/>
            <person name="Miyauchi S."/>
            <person name="Serrano A."/>
            <person name="Linde D."/>
            <person name="Babiker R."/>
            <person name="Drula E."/>
            <person name="Ayuso-Fernandez I."/>
            <person name="Pacheco R."/>
            <person name="Padilla G."/>
            <person name="Ferreira P."/>
            <person name="Barriuso J."/>
            <person name="Kellner H."/>
            <person name="Castanera R."/>
            <person name="Alfaro M."/>
            <person name="Ramirez L."/>
            <person name="Pisabarro A.G."/>
            <person name="Kuo A."/>
            <person name="Tritt A."/>
            <person name="Lipzen A."/>
            <person name="He G."/>
            <person name="Yan M."/>
            <person name="Ng V."/>
            <person name="Cullen D."/>
            <person name="Martin F."/>
            <person name="Rosso M.-N."/>
            <person name="Henrissat B."/>
            <person name="Hibbett D."/>
            <person name="Martinez A.T."/>
            <person name="Grigoriev I.V."/>
        </authorList>
    </citation>
    <scope>NUCLEOTIDE SEQUENCE</scope>
    <source>
        <strain evidence="1">CBS 247.69</strain>
    </source>
</reference>
<sequence>MLCFPLQYVPSATTFVMIKRSVDARVVNATCIVCAEVLGSIGLYYILSLTRPVIIHHSGPRKPQWEISGERVETRIIMQYLTLCAIAKQDTGTALNTYIPSQSLAFITPWKNKSRLAWSKRWRHDSNGKAAAGPRGSSVDFSFTTTNAHMQPISSQAKKNHNLLPALPLSPLYDKISAPDCATALPSSIATVTQDFRMIEYLLPPERSFGSGRLSALNFHLKDPLTKPNWHLKIREDYESSTSLFREIYCTHHTHPLRPPWDAQATILSLRLSHGNLACVSRTATSTFGLTRLVTIDPLGPRGHWRRLLAGRCCLGGNALLMQVSTMHGLTYEACLGIFDVIFNLRAGYNKQRNYERSKIKKVGRANRYWTMYTLRTRMWIDNIQRLISIESGCSEEPLREADIKPDRREHGTAHSSRPTFSYPFEYTKPDLGKGLAFCSGKCPDLDVTLLGPGLEASTPYHKGKAKNGNIFWFAYTLEFGKRIFI</sequence>
<keyword evidence="2" id="KW-1185">Reference proteome</keyword>
<name>A0A9P6CFH5_9AGAR</name>
<evidence type="ECO:0000313" key="2">
    <source>
        <dbReference type="Proteomes" id="UP000807353"/>
    </source>
</evidence>
<gene>
    <name evidence="1" type="ORF">BDZ94DRAFT_1238634</name>
</gene>
<organism evidence="1 2">
    <name type="scientific">Collybia nuda</name>
    <dbReference type="NCBI Taxonomy" id="64659"/>
    <lineage>
        <taxon>Eukaryota</taxon>
        <taxon>Fungi</taxon>
        <taxon>Dikarya</taxon>
        <taxon>Basidiomycota</taxon>
        <taxon>Agaricomycotina</taxon>
        <taxon>Agaricomycetes</taxon>
        <taxon>Agaricomycetidae</taxon>
        <taxon>Agaricales</taxon>
        <taxon>Tricholomatineae</taxon>
        <taxon>Clitocybaceae</taxon>
        <taxon>Collybia</taxon>
    </lineage>
</organism>